<dbReference type="Proteomes" id="UP000008837">
    <property type="component" value="Unassembled WGS sequence"/>
</dbReference>
<reference evidence="2 3" key="1">
    <citation type="journal article" date="2007" name="Proc. Natl. Acad. Sci. U.S.A.">
        <title>Dandruff-associated Malassezia genomes reveal convergent and divergent virulence traits shared with plant and human fungal pathogens.</title>
        <authorList>
            <person name="Xu J."/>
            <person name="Saunders C.W."/>
            <person name="Hu P."/>
            <person name="Grant R.A."/>
            <person name="Boekhout T."/>
            <person name="Kuramae E.E."/>
            <person name="Kronstad J.W."/>
            <person name="Deangelis Y.M."/>
            <person name="Reeder N.L."/>
            <person name="Johnstone K.R."/>
            <person name="Leland M."/>
            <person name="Fieno A.M."/>
            <person name="Begley W.M."/>
            <person name="Sun Y."/>
            <person name="Lacey M.P."/>
            <person name="Chaudhary T."/>
            <person name="Keough T."/>
            <person name="Chu L."/>
            <person name="Sears R."/>
            <person name="Yuan B."/>
            <person name="Dawson T.L.Jr."/>
        </authorList>
    </citation>
    <scope>NUCLEOTIDE SEQUENCE [LARGE SCALE GENOMIC DNA]</scope>
    <source>
        <strain evidence="3">ATCC MYA-4612 / CBS 7966</strain>
    </source>
</reference>
<evidence type="ECO:0000313" key="2">
    <source>
        <dbReference type="EMBL" id="EDP45058.1"/>
    </source>
</evidence>
<keyword evidence="1" id="KW-0812">Transmembrane</keyword>
<evidence type="ECO:0000313" key="3">
    <source>
        <dbReference type="Proteomes" id="UP000008837"/>
    </source>
</evidence>
<accession>A8PRG4</accession>
<dbReference type="KEGG" id="mgl:MGL_0047"/>
<protein>
    <submittedName>
        <fullName evidence="2">Uncharacterized protein</fullName>
    </submittedName>
</protein>
<comment type="caution">
    <text evidence="2">The sequence shown here is derived from an EMBL/GenBank/DDBJ whole genome shotgun (WGS) entry which is preliminary data.</text>
</comment>
<feature type="transmembrane region" description="Helical" evidence="1">
    <location>
        <begin position="91"/>
        <end position="113"/>
    </location>
</feature>
<dbReference type="RefSeq" id="XP_001732272.1">
    <property type="nucleotide sequence ID" value="XM_001732220.1"/>
</dbReference>
<dbReference type="STRING" id="425265.A8PRG4"/>
<proteinExistence type="predicted"/>
<dbReference type="EMBL" id="AAYY01000001">
    <property type="protein sequence ID" value="EDP45058.1"/>
    <property type="molecule type" value="Genomic_DNA"/>
</dbReference>
<gene>
    <name evidence="2" type="ORF">MGL_0047</name>
</gene>
<dbReference type="GeneID" id="5856578"/>
<name>A8PRG4_MALGO</name>
<evidence type="ECO:0000256" key="1">
    <source>
        <dbReference type="SAM" id="Phobius"/>
    </source>
</evidence>
<feature type="transmembrane region" description="Helical" evidence="1">
    <location>
        <begin position="55"/>
        <end position="79"/>
    </location>
</feature>
<dbReference type="VEuPathDB" id="FungiDB:MGL_0047"/>
<dbReference type="InParanoid" id="A8PRG4"/>
<feature type="transmembrane region" description="Helical" evidence="1">
    <location>
        <begin position="18"/>
        <end position="35"/>
    </location>
</feature>
<organism evidence="2 3">
    <name type="scientific">Malassezia globosa (strain ATCC MYA-4612 / CBS 7966)</name>
    <name type="common">Dandruff-associated fungus</name>
    <dbReference type="NCBI Taxonomy" id="425265"/>
    <lineage>
        <taxon>Eukaryota</taxon>
        <taxon>Fungi</taxon>
        <taxon>Dikarya</taxon>
        <taxon>Basidiomycota</taxon>
        <taxon>Ustilaginomycotina</taxon>
        <taxon>Malasseziomycetes</taxon>
        <taxon>Malasseziales</taxon>
        <taxon>Malasseziaceae</taxon>
        <taxon>Malassezia</taxon>
    </lineage>
</organism>
<dbReference type="AlphaFoldDB" id="A8PRG4"/>
<dbReference type="OrthoDB" id="5586934at2759"/>
<keyword evidence="1" id="KW-1133">Transmembrane helix</keyword>
<sequence>MCLYTVCSLLYTVDSDSLLIYVTAFLVLCLVAASISQLYGSVRMESEALNLADTLFVYLPVSLMHGFVVVMFFVGAFALVPRDAYSHKPSYLVDAILLIVLFFLQSSSAGYVFYGNRDIAGALVVSLGLLAIAQQQSNLRFIHWTAL</sequence>
<keyword evidence="3" id="KW-1185">Reference proteome</keyword>
<keyword evidence="1" id="KW-0472">Membrane</keyword>